<evidence type="ECO:0000256" key="2">
    <source>
        <dbReference type="ARBA" id="ARBA00022670"/>
    </source>
</evidence>
<keyword evidence="3" id="KW-0378">Hydrolase</keyword>
<keyword evidence="2" id="KW-0645">Protease</keyword>
<dbReference type="Pfam" id="PF03575">
    <property type="entry name" value="Peptidase_S51"/>
    <property type="match status" value="1"/>
</dbReference>
<dbReference type="AlphaFoldDB" id="A0A0D6DVR5"/>
<dbReference type="InterPro" id="IPR005320">
    <property type="entry name" value="Peptidase_S51"/>
</dbReference>
<evidence type="ECO:0000256" key="3">
    <source>
        <dbReference type="ARBA" id="ARBA00022801"/>
    </source>
</evidence>
<dbReference type="SUPFAM" id="SSF52317">
    <property type="entry name" value="Class I glutamine amidotransferase-like"/>
    <property type="match status" value="1"/>
</dbReference>
<dbReference type="PANTHER" id="PTHR20842:SF0">
    <property type="entry name" value="ALPHA-ASPARTYL DIPEPTIDASE"/>
    <property type="match status" value="1"/>
</dbReference>
<dbReference type="Gene3D" id="3.40.50.880">
    <property type="match status" value="1"/>
</dbReference>
<protein>
    <submittedName>
        <fullName evidence="5">Putative dipeptidase E</fullName>
    </submittedName>
</protein>
<dbReference type="HOGENOM" id="CLU_090997_0_0_9"/>
<dbReference type="KEGG" id="lpk:LACPI_0875"/>
<dbReference type="GO" id="GO:0006508">
    <property type="term" value="P:proteolysis"/>
    <property type="evidence" value="ECO:0007669"/>
    <property type="project" value="UniProtKB-KW"/>
</dbReference>
<dbReference type="InterPro" id="IPR029062">
    <property type="entry name" value="Class_I_gatase-like"/>
</dbReference>
<evidence type="ECO:0000256" key="4">
    <source>
        <dbReference type="ARBA" id="ARBA00022825"/>
    </source>
</evidence>
<dbReference type="RefSeq" id="WP_047915262.1">
    <property type="nucleotide sequence ID" value="NZ_LN774769.1"/>
</dbReference>
<dbReference type="GO" id="GO:0008236">
    <property type="term" value="F:serine-type peptidase activity"/>
    <property type="evidence" value="ECO:0007669"/>
    <property type="project" value="UniProtKB-KW"/>
</dbReference>
<keyword evidence="4" id="KW-0720">Serine protease</keyword>
<evidence type="ECO:0000313" key="6">
    <source>
        <dbReference type="Proteomes" id="UP000033166"/>
    </source>
</evidence>
<dbReference type="EMBL" id="LN774769">
    <property type="protein sequence ID" value="CEN28075.1"/>
    <property type="molecule type" value="Genomic_DNA"/>
</dbReference>
<organism evidence="5 6">
    <name type="scientific">Pseudolactococcus piscium MKFS47</name>
    <dbReference type="NCBI Taxonomy" id="297352"/>
    <lineage>
        <taxon>Bacteria</taxon>
        <taxon>Bacillati</taxon>
        <taxon>Bacillota</taxon>
        <taxon>Bacilli</taxon>
        <taxon>Lactobacillales</taxon>
        <taxon>Streptococcaceae</taxon>
        <taxon>Pseudolactococcus</taxon>
    </lineage>
</organism>
<accession>A0A0D6DVR5</accession>
<proteinExistence type="inferred from homology"/>
<evidence type="ECO:0000256" key="1">
    <source>
        <dbReference type="ARBA" id="ARBA00006534"/>
    </source>
</evidence>
<name>A0A0D6DVR5_9LACT</name>
<gene>
    <name evidence="5" type="ORF">LACPI_0875</name>
</gene>
<dbReference type="PANTHER" id="PTHR20842">
    <property type="entry name" value="PROTEASE S51 ALPHA-ASPARTYL DIPEPTIDASE"/>
    <property type="match status" value="1"/>
</dbReference>
<dbReference type="Proteomes" id="UP000033166">
    <property type="component" value="Chromosome I"/>
</dbReference>
<comment type="similarity">
    <text evidence="1">Belongs to the peptidase S51 family.</text>
</comment>
<reference evidence="6" key="1">
    <citation type="submission" date="2015-01" db="EMBL/GenBank/DDBJ databases">
        <authorList>
            <person name="Andreevskaya M."/>
        </authorList>
    </citation>
    <scope>NUCLEOTIDE SEQUENCE [LARGE SCALE GENOMIC DNA]</scope>
    <source>
        <strain evidence="6">MKFS47</strain>
    </source>
</reference>
<sequence>MKQLFLASSFEDVAHRLPEFAGQAITGKVVTFIPTANVSQENHGYVLAAKKAFEALGMIVDELEVSTASAVDIKRKLESNDAIYVSGGNTFFLRQELAITGADRLIIEQVNQGKLYIGESAGSVITSPDIAYISAMDSIKKAPLLTSTQGLDLVDFYTLPHYNSAPFEADAETIITDYGHKVNLKPISNAQIITVLGDKVAII</sequence>
<evidence type="ECO:0000313" key="5">
    <source>
        <dbReference type="EMBL" id="CEN28075.1"/>
    </source>
</evidence>